<feature type="compositionally biased region" description="Polar residues" evidence="3">
    <location>
        <begin position="337"/>
        <end position="347"/>
    </location>
</feature>
<dbReference type="InterPro" id="IPR000571">
    <property type="entry name" value="Znf_CCCH"/>
</dbReference>
<evidence type="ECO:0000256" key="3">
    <source>
        <dbReference type="SAM" id="MobiDB-lite"/>
    </source>
</evidence>
<feature type="zinc finger region" description="C3H1-type" evidence="1">
    <location>
        <begin position="1"/>
        <end position="33"/>
    </location>
</feature>
<feature type="compositionally biased region" description="Polar residues" evidence="3">
    <location>
        <begin position="127"/>
        <end position="154"/>
    </location>
</feature>
<keyword evidence="1" id="KW-0862">Zinc</keyword>
<feature type="compositionally biased region" description="Low complexity" evidence="3">
    <location>
        <begin position="91"/>
        <end position="104"/>
    </location>
</feature>
<organism evidence="5 6">
    <name type="scientific">Suillus luteus UH-Slu-Lm8-n1</name>
    <dbReference type="NCBI Taxonomy" id="930992"/>
    <lineage>
        <taxon>Eukaryota</taxon>
        <taxon>Fungi</taxon>
        <taxon>Dikarya</taxon>
        <taxon>Basidiomycota</taxon>
        <taxon>Agaricomycotina</taxon>
        <taxon>Agaricomycetes</taxon>
        <taxon>Agaricomycetidae</taxon>
        <taxon>Boletales</taxon>
        <taxon>Suillineae</taxon>
        <taxon>Suillaceae</taxon>
        <taxon>Suillus</taxon>
    </lineage>
</organism>
<feature type="compositionally biased region" description="Gly residues" evidence="3">
    <location>
        <begin position="174"/>
        <end position="183"/>
    </location>
</feature>
<evidence type="ECO:0000313" key="5">
    <source>
        <dbReference type="EMBL" id="KIK47062.1"/>
    </source>
</evidence>
<feature type="region of interest" description="Disordered" evidence="3">
    <location>
        <begin position="32"/>
        <end position="364"/>
    </location>
</feature>
<sequence length="799" mass="87508">MPPARCMYFDESGAERNGGCYAGDRCKFIHPGNPAWATAESRNAPRGRGMGRGGFGESRGRGRGRGSGPVNPNSSSSALGWDTGGESYNNTQSSSSGWAITSTSANDSGKQTNVSTASLWDTGDAWGTSSDSVAKEPASTSGWGDNDTWGTRSDSAAKEPASTSGWGDNDTWGGNSGTGGGWGNASRGDKSFSTRNTAGTSDMAECAQEKHGRSEAIESSAGRRGDTFGSGWGNPSNDDKSPGGWDAPGTTEMTSRAQPKRNDADRENHRYKASPVPPPPRPPRRGSRVHDDEEDVRPLKMTGTNDVPMVNTRWNKKENTAAPPHLEPSERPRVPPLQTSALNNTTPREPPTPMSANHSEDGRMDVENWRQDTIPGKVRDRSPSLSTVAGTTVKRKRKRGCSDLERKQEIWKDFIRICDRAVRAKVDLAKAEAERQNWIRAQKSANYYRIGEAGRIRLDEHRAALDKACAGHSDKLSQAISELAEVGDKLKSGIDYDERYDIGSEVTRYSNEVGAWLSDIRPLLIAHTTKHPPNTSHPTPREDELSEEPSAIPDGLGPLQSRLDKQEELLEELRTALTLESSNDPLATIDNTIDKKIDVLRKDRAEAKAQRAKRPPPEVVIPPEATGAIEDVSRKAEELSAAMKASVKDVEELQIRQDDTQKAQASFKTENEELKKSIAKLTETSAANRKLIQEQTEDIQRIRASLEAASELQRTPPPPAEPPVKVMFDDLRAAVNDMLHDVVSREVVPTMNRLRDECWSENKGFHSEVFGIIWDKLEPSLKITKAVNRWAESLELPAS</sequence>
<dbReference type="STRING" id="930992.A0A0D0BMK6"/>
<keyword evidence="2" id="KW-0175">Coiled coil</keyword>
<dbReference type="EMBL" id="KN835151">
    <property type="protein sequence ID" value="KIK47062.1"/>
    <property type="molecule type" value="Genomic_DNA"/>
</dbReference>
<dbReference type="HOGENOM" id="CLU_369207_0_0_1"/>
<gene>
    <name evidence="5" type="ORF">CY34DRAFT_318495</name>
</gene>
<evidence type="ECO:0000256" key="2">
    <source>
        <dbReference type="SAM" id="Coils"/>
    </source>
</evidence>
<feature type="compositionally biased region" description="Low complexity" evidence="3">
    <location>
        <begin position="68"/>
        <end position="77"/>
    </location>
</feature>
<proteinExistence type="predicted"/>
<keyword evidence="6" id="KW-1185">Reference proteome</keyword>
<feature type="compositionally biased region" description="Gly residues" evidence="3">
    <location>
        <begin position="48"/>
        <end position="57"/>
    </location>
</feature>
<dbReference type="AlphaFoldDB" id="A0A0D0BMK6"/>
<evidence type="ECO:0000313" key="6">
    <source>
        <dbReference type="Proteomes" id="UP000054485"/>
    </source>
</evidence>
<name>A0A0D0BMK6_9AGAM</name>
<feature type="compositionally biased region" description="Low complexity" evidence="3">
    <location>
        <begin position="163"/>
        <end position="173"/>
    </location>
</feature>
<reference evidence="6" key="2">
    <citation type="submission" date="2015-01" db="EMBL/GenBank/DDBJ databases">
        <title>Evolutionary Origins and Diversification of the Mycorrhizal Mutualists.</title>
        <authorList>
            <consortium name="DOE Joint Genome Institute"/>
            <consortium name="Mycorrhizal Genomics Consortium"/>
            <person name="Kohler A."/>
            <person name="Kuo A."/>
            <person name="Nagy L.G."/>
            <person name="Floudas D."/>
            <person name="Copeland A."/>
            <person name="Barry K.W."/>
            <person name="Cichocki N."/>
            <person name="Veneault-Fourrey C."/>
            <person name="LaButti K."/>
            <person name="Lindquist E.A."/>
            <person name="Lipzen A."/>
            <person name="Lundell T."/>
            <person name="Morin E."/>
            <person name="Murat C."/>
            <person name="Riley R."/>
            <person name="Ohm R."/>
            <person name="Sun H."/>
            <person name="Tunlid A."/>
            <person name="Henrissat B."/>
            <person name="Grigoriev I.V."/>
            <person name="Hibbett D.S."/>
            <person name="Martin F."/>
        </authorList>
    </citation>
    <scope>NUCLEOTIDE SEQUENCE [LARGE SCALE GENOMIC DNA]</scope>
    <source>
        <strain evidence="6">UH-Slu-Lm8-n1</strain>
    </source>
</reference>
<evidence type="ECO:0000259" key="4">
    <source>
        <dbReference type="PROSITE" id="PS50103"/>
    </source>
</evidence>
<dbReference type="InParanoid" id="A0A0D0BMK6"/>
<feature type="compositionally biased region" description="Basic and acidic residues" evidence="3">
    <location>
        <begin position="207"/>
        <end position="226"/>
    </location>
</feature>
<reference evidence="5 6" key="1">
    <citation type="submission" date="2014-04" db="EMBL/GenBank/DDBJ databases">
        <authorList>
            <consortium name="DOE Joint Genome Institute"/>
            <person name="Kuo A."/>
            <person name="Ruytinx J."/>
            <person name="Rineau F."/>
            <person name="Colpaert J."/>
            <person name="Kohler A."/>
            <person name="Nagy L.G."/>
            <person name="Floudas D."/>
            <person name="Copeland A."/>
            <person name="Barry K.W."/>
            <person name="Cichocki N."/>
            <person name="Veneault-Fourrey C."/>
            <person name="LaButti K."/>
            <person name="Lindquist E.A."/>
            <person name="Lipzen A."/>
            <person name="Lundell T."/>
            <person name="Morin E."/>
            <person name="Murat C."/>
            <person name="Sun H."/>
            <person name="Tunlid A."/>
            <person name="Henrissat B."/>
            <person name="Grigoriev I.V."/>
            <person name="Hibbett D.S."/>
            <person name="Martin F."/>
            <person name="Nordberg H.P."/>
            <person name="Cantor M.N."/>
            <person name="Hua S.X."/>
        </authorList>
    </citation>
    <scope>NUCLEOTIDE SEQUENCE [LARGE SCALE GENOMIC DNA]</scope>
    <source>
        <strain evidence="5 6">UH-Slu-Lm8-n1</strain>
    </source>
</reference>
<feature type="compositionally biased region" description="Basic and acidic residues" evidence="3">
    <location>
        <begin position="260"/>
        <end position="270"/>
    </location>
</feature>
<keyword evidence="1" id="KW-0863">Zinc-finger</keyword>
<dbReference type="GO" id="GO:0008270">
    <property type="term" value="F:zinc ion binding"/>
    <property type="evidence" value="ECO:0007669"/>
    <property type="project" value="UniProtKB-KW"/>
</dbReference>
<feature type="coiled-coil region" evidence="2">
    <location>
        <begin position="636"/>
        <end position="712"/>
    </location>
</feature>
<accession>A0A0D0BMK6</accession>
<dbReference type="PROSITE" id="PS50103">
    <property type="entry name" value="ZF_C3H1"/>
    <property type="match status" value="1"/>
</dbReference>
<feature type="region of interest" description="Disordered" evidence="3">
    <location>
        <begin position="528"/>
        <end position="556"/>
    </location>
</feature>
<protein>
    <recommendedName>
        <fullName evidence="4">C3H1-type domain-containing protein</fullName>
    </recommendedName>
</protein>
<dbReference type="Proteomes" id="UP000054485">
    <property type="component" value="Unassembled WGS sequence"/>
</dbReference>
<dbReference type="OrthoDB" id="2670062at2759"/>
<feature type="region of interest" description="Disordered" evidence="3">
    <location>
        <begin position="374"/>
        <end position="393"/>
    </location>
</feature>
<evidence type="ECO:0000256" key="1">
    <source>
        <dbReference type="PROSITE-ProRule" id="PRU00723"/>
    </source>
</evidence>
<feature type="domain" description="C3H1-type" evidence="4">
    <location>
        <begin position="1"/>
        <end position="33"/>
    </location>
</feature>
<keyword evidence="1" id="KW-0479">Metal-binding</keyword>
<feature type="region of interest" description="Disordered" evidence="3">
    <location>
        <begin position="607"/>
        <end position="626"/>
    </location>
</feature>
<feature type="compositionally biased region" description="Polar residues" evidence="3">
    <location>
        <begin position="105"/>
        <end position="119"/>
    </location>
</feature>